<dbReference type="GO" id="GO:0051731">
    <property type="term" value="F:polynucleotide 5'-hydroxyl-kinase activity"/>
    <property type="evidence" value="ECO:0007669"/>
    <property type="project" value="InterPro"/>
</dbReference>
<evidence type="ECO:0000256" key="2">
    <source>
        <dbReference type="ARBA" id="ARBA00022741"/>
    </source>
</evidence>
<comment type="caution">
    <text evidence="6">The sequence shown here is derived from an EMBL/GenBank/DDBJ whole genome shotgun (WGS) entry which is preliminary data.</text>
</comment>
<evidence type="ECO:0000313" key="6">
    <source>
        <dbReference type="EMBL" id="MBI3014849.1"/>
    </source>
</evidence>
<keyword evidence="3" id="KW-0418">Kinase</keyword>
<sequence>MDNLDVPDSWHELANVLVRDPGAVLFLGEPDAGKSTCAFFLAQELAARSLSVAFVDGDIGQAHLGPPATQGLALVNSQVLQLQHLYFVGAITPAGHLLQAAGGIKKLTDRARELKAEIILVNTTGFISGQAATALKLHKVELLSPRHIVALERGDELAGILTALASPPGITIHRLAVSRRVLPRTPEQRRAYRRQRYQDYFSNSGRLEIPQHGPIGIEYAGNAPLLAKNPPAMLGLLVGLNDPEDFALGVGIIRELCEDPATMAVESPLQDLSGVVRCRFGTVAVGPDWEDRPLVS</sequence>
<evidence type="ECO:0000256" key="1">
    <source>
        <dbReference type="ARBA" id="ARBA00022679"/>
    </source>
</evidence>
<feature type="domain" description="Clp1 P-loop" evidence="5">
    <location>
        <begin position="28"/>
        <end position="203"/>
    </location>
</feature>
<keyword evidence="4" id="KW-0067">ATP-binding</keyword>
<protein>
    <recommendedName>
        <fullName evidence="5">Clp1 P-loop domain-containing protein</fullName>
    </recommendedName>
</protein>
<organism evidence="6 7">
    <name type="scientific">Tectimicrobiota bacterium</name>
    <dbReference type="NCBI Taxonomy" id="2528274"/>
    <lineage>
        <taxon>Bacteria</taxon>
        <taxon>Pseudomonadati</taxon>
        <taxon>Nitrospinota/Tectimicrobiota group</taxon>
        <taxon>Candidatus Tectimicrobiota</taxon>
    </lineage>
</organism>
<dbReference type="SUPFAM" id="SSF52540">
    <property type="entry name" value="P-loop containing nucleoside triphosphate hydrolases"/>
    <property type="match status" value="1"/>
</dbReference>
<dbReference type="Proteomes" id="UP000741360">
    <property type="component" value="Unassembled WGS sequence"/>
</dbReference>
<dbReference type="InterPro" id="IPR027417">
    <property type="entry name" value="P-loop_NTPase"/>
</dbReference>
<dbReference type="Pfam" id="PF16575">
    <property type="entry name" value="CLP1_P"/>
    <property type="match status" value="1"/>
</dbReference>
<dbReference type="InterPro" id="IPR045116">
    <property type="entry name" value="Clp1/Grc3"/>
</dbReference>
<gene>
    <name evidence="6" type="ORF">HYY65_07300</name>
</gene>
<dbReference type="PANTHER" id="PTHR12755">
    <property type="entry name" value="CLEAVAGE/POLYADENYLATION FACTOR IA SUBUNIT CLP1P"/>
    <property type="match status" value="1"/>
</dbReference>
<keyword evidence="1" id="KW-0808">Transferase</keyword>
<evidence type="ECO:0000259" key="5">
    <source>
        <dbReference type="Pfam" id="PF16575"/>
    </source>
</evidence>
<dbReference type="GO" id="GO:0005524">
    <property type="term" value="F:ATP binding"/>
    <property type="evidence" value="ECO:0007669"/>
    <property type="project" value="UniProtKB-KW"/>
</dbReference>
<accession>A0A932GPN0</accession>
<evidence type="ECO:0000256" key="4">
    <source>
        <dbReference type="ARBA" id="ARBA00022840"/>
    </source>
</evidence>
<dbReference type="InterPro" id="IPR032319">
    <property type="entry name" value="CLP1_P"/>
</dbReference>
<dbReference type="GO" id="GO:0006396">
    <property type="term" value="P:RNA processing"/>
    <property type="evidence" value="ECO:0007669"/>
    <property type="project" value="InterPro"/>
</dbReference>
<name>A0A932GPN0_UNCTE</name>
<evidence type="ECO:0000256" key="3">
    <source>
        <dbReference type="ARBA" id="ARBA00022777"/>
    </source>
</evidence>
<dbReference type="Gene3D" id="3.40.50.300">
    <property type="entry name" value="P-loop containing nucleotide triphosphate hydrolases"/>
    <property type="match status" value="1"/>
</dbReference>
<evidence type="ECO:0000313" key="7">
    <source>
        <dbReference type="Proteomes" id="UP000741360"/>
    </source>
</evidence>
<dbReference type="AlphaFoldDB" id="A0A932GPN0"/>
<dbReference type="PANTHER" id="PTHR12755:SF3">
    <property type="entry name" value="POLYNUCLEOTIDE 5'-HYDROXYL-KINASE NOL9"/>
    <property type="match status" value="1"/>
</dbReference>
<dbReference type="EMBL" id="JACPSX010000133">
    <property type="protein sequence ID" value="MBI3014849.1"/>
    <property type="molecule type" value="Genomic_DNA"/>
</dbReference>
<keyword evidence="2" id="KW-0547">Nucleotide-binding</keyword>
<reference evidence="6" key="1">
    <citation type="submission" date="2020-07" db="EMBL/GenBank/DDBJ databases">
        <title>Huge and variable diversity of episymbiotic CPR bacteria and DPANN archaea in groundwater ecosystems.</title>
        <authorList>
            <person name="He C.Y."/>
            <person name="Keren R."/>
            <person name="Whittaker M."/>
            <person name="Farag I.F."/>
            <person name="Doudna J."/>
            <person name="Cate J.H.D."/>
            <person name="Banfield J.F."/>
        </authorList>
    </citation>
    <scope>NUCLEOTIDE SEQUENCE</scope>
    <source>
        <strain evidence="6">NC_groundwater_717_Ag_S-0.2um_59_8</strain>
    </source>
</reference>
<proteinExistence type="predicted"/>